<feature type="compositionally biased region" description="Low complexity" evidence="1">
    <location>
        <begin position="90"/>
        <end position="101"/>
    </location>
</feature>
<feature type="non-terminal residue" evidence="2">
    <location>
        <position position="1"/>
    </location>
</feature>
<dbReference type="Proteomes" id="UP000654075">
    <property type="component" value="Unassembled WGS sequence"/>
</dbReference>
<dbReference type="EMBL" id="CAJNNV010019795">
    <property type="protein sequence ID" value="CAE8606738.1"/>
    <property type="molecule type" value="Genomic_DNA"/>
</dbReference>
<keyword evidence="3" id="KW-1185">Reference proteome</keyword>
<comment type="caution">
    <text evidence="2">The sequence shown here is derived from an EMBL/GenBank/DDBJ whole genome shotgun (WGS) entry which is preliminary data.</text>
</comment>
<gene>
    <name evidence="2" type="ORF">PGLA1383_LOCUS24713</name>
</gene>
<reference evidence="2" key="1">
    <citation type="submission" date="2021-02" db="EMBL/GenBank/DDBJ databases">
        <authorList>
            <person name="Dougan E. K."/>
            <person name="Rhodes N."/>
            <person name="Thang M."/>
            <person name="Chan C."/>
        </authorList>
    </citation>
    <scope>NUCLEOTIDE SEQUENCE</scope>
</reference>
<evidence type="ECO:0000313" key="2">
    <source>
        <dbReference type="EMBL" id="CAE8606738.1"/>
    </source>
</evidence>
<evidence type="ECO:0000256" key="1">
    <source>
        <dbReference type="SAM" id="MobiDB-lite"/>
    </source>
</evidence>
<feature type="compositionally biased region" description="Polar residues" evidence="1">
    <location>
        <begin position="41"/>
        <end position="57"/>
    </location>
</feature>
<name>A0A813F1Z1_POLGL</name>
<protein>
    <submittedName>
        <fullName evidence="2">Uncharacterized protein</fullName>
    </submittedName>
</protein>
<sequence length="101" mass="10525">ALKKQRVAEPPPISKPAHSAQFADLWAEAQAAESLHHKDQNQAVATSTASCGTNSTRRVVVEKGLAPRSTASRPPRGSSFQSPGGGTNASSFSSSSSYKES</sequence>
<feature type="region of interest" description="Disordered" evidence="1">
    <location>
        <begin position="33"/>
        <end position="101"/>
    </location>
</feature>
<organism evidence="2 3">
    <name type="scientific">Polarella glacialis</name>
    <name type="common">Dinoflagellate</name>
    <dbReference type="NCBI Taxonomy" id="89957"/>
    <lineage>
        <taxon>Eukaryota</taxon>
        <taxon>Sar</taxon>
        <taxon>Alveolata</taxon>
        <taxon>Dinophyceae</taxon>
        <taxon>Suessiales</taxon>
        <taxon>Suessiaceae</taxon>
        <taxon>Polarella</taxon>
    </lineage>
</organism>
<accession>A0A813F1Z1</accession>
<feature type="non-terminal residue" evidence="2">
    <location>
        <position position="101"/>
    </location>
</feature>
<dbReference type="AlphaFoldDB" id="A0A813F1Z1"/>
<evidence type="ECO:0000313" key="3">
    <source>
        <dbReference type="Proteomes" id="UP000654075"/>
    </source>
</evidence>
<proteinExistence type="predicted"/>